<feature type="domain" description="Acyl-CoA dehydrogenase/oxidase N-terminal" evidence="11">
    <location>
        <begin position="6"/>
        <end position="118"/>
    </location>
</feature>
<evidence type="ECO:0000313" key="12">
    <source>
        <dbReference type="EMBL" id="BBB32212.1"/>
    </source>
</evidence>
<proteinExistence type="inferred from homology"/>
<dbReference type="SUPFAM" id="SSF47203">
    <property type="entry name" value="Acyl-CoA dehydrogenase C-terminal domain-like"/>
    <property type="match status" value="1"/>
</dbReference>
<evidence type="ECO:0000259" key="9">
    <source>
        <dbReference type="Pfam" id="PF00441"/>
    </source>
</evidence>
<dbReference type="Pfam" id="PF02770">
    <property type="entry name" value="Acyl-CoA_dh_M"/>
    <property type="match status" value="1"/>
</dbReference>
<evidence type="ECO:0000256" key="8">
    <source>
        <dbReference type="RuleBase" id="RU362125"/>
    </source>
</evidence>
<evidence type="ECO:0000259" key="11">
    <source>
        <dbReference type="Pfam" id="PF02771"/>
    </source>
</evidence>
<dbReference type="InterPro" id="IPR036250">
    <property type="entry name" value="AcylCo_DH-like_C"/>
</dbReference>
<keyword evidence="3 8" id="KW-0285">Flavoprotein</keyword>
<feature type="domain" description="Acyl-CoA dehydrogenase/oxidase C-terminal" evidence="9">
    <location>
        <begin position="229"/>
        <end position="377"/>
    </location>
</feature>
<dbReference type="PANTHER" id="PTHR43884">
    <property type="entry name" value="ACYL-COA DEHYDROGENASE"/>
    <property type="match status" value="1"/>
</dbReference>
<dbReference type="Gene3D" id="1.10.540.10">
    <property type="entry name" value="Acyl-CoA dehydrogenase/oxidase, N-terminal domain"/>
    <property type="match status" value="1"/>
</dbReference>
<dbReference type="PANTHER" id="PTHR43884:SF12">
    <property type="entry name" value="ISOVALERYL-COA DEHYDROGENASE, MITOCHONDRIAL-RELATED"/>
    <property type="match status" value="1"/>
</dbReference>
<dbReference type="CDD" id="cd01158">
    <property type="entry name" value="SCAD_SBCAD"/>
    <property type="match status" value="1"/>
</dbReference>
<comment type="cofactor">
    <cofactor evidence="1 8">
        <name>FAD</name>
        <dbReference type="ChEBI" id="CHEBI:57692"/>
    </cofactor>
</comment>
<dbReference type="Gene3D" id="1.20.140.10">
    <property type="entry name" value="Butyryl-CoA Dehydrogenase, subunit A, domain 3"/>
    <property type="match status" value="1"/>
</dbReference>
<sequence>MDFRLTEEQQMMRDMARRFAEERVKPGAAERDRTHEFPVDLLKECAELGFMGVAIPEEYGGAGMDYISYAIMIEEISRACASTGVILSVNNSLVCDPLLKYGSDYIKKEFLTPLAEGKKLGCFGLTEPNAGSDAANLKTTAKKDGDYYIINGSKIFITNATHADVCLLFAVTDKEKGKHGISAFVVDTKTEGFNIGTVEDKLGINASGTAELYFEDMRVPKENMLGEEGQGYKIALATLDGARVGIAAQGVGLAQAVLDECVRYAKERIQFGRPISSFQAIQWYLADMATNIEAARLLTYKGAACKQNGGRCNKITSMAKVFAAETAMEAARKGVQIFGGYGYMKEYPMERFFRDAKILEIYEGTSEIQRIVIAAQVLSEV</sequence>
<evidence type="ECO:0000259" key="10">
    <source>
        <dbReference type="Pfam" id="PF02770"/>
    </source>
</evidence>
<dbReference type="PIRSF" id="PIRSF016578">
    <property type="entry name" value="HsaA"/>
    <property type="match status" value="1"/>
</dbReference>
<accession>A0A7R6PLB6</accession>
<dbReference type="FunFam" id="2.40.110.10:FF:000009">
    <property type="entry name" value="Acyl-CoA dehydrogenase"/>
    <property type="match status" value="1"/>
</dbReference>
<dbReference type="SUPFAM" id="SSF56645">
    <property type="entry name" value="Acyl-CoA dehydrogenase NM domain-like"/>
    <property type="match status" value="1"/>
</dbReference>
<reference evidence="12 13" key="1">
    <citation type="journal article" date="2012" name="Extremophiles">
        <title>Thermotomaculum hydrothermale gen. nov., sp. nov., a novel heterotrophic thermophile within the phylum Acidobacteria from a deep-sea hydrothermal vent chimney in the Southern Okinawa Trough.</title>
        <authorList>
            <person name="Izumi H."/>
            <person name="Nunoura T."/>
            <person name="Miyazaki M."/>
            <person name="Mino S."/>
            <person name="Toki T."/>
            <person name="Takai K."/>
            <person name="Sako Y."/>
            <person name="Sawabe T."/>
            <person name="Nakagawa S."/>
        </authorList>
    </citation>
    <scope>NUCLEOTIDE SEQUENCE [LARGE SCALE GENOMIC DNA]</scope>
    <source>
        <strain evidence="12 13">AC55</strain>
    </source>
</reference>
<dbReference type="RefSeq" id="WP_201328555.1">
    <property type="nucleotide sequence ID" value="NZ_AP017470.1"/>
</dbReference>
<keyword evidence="13" id="KW-1185">Reference proteome</keyword>
<feature type="domain" description="Acyl-CoA oxidase/dehydrogenase middle" evidence="10">
    <location>
        <begin position="122"/>
        <end position="217"/>
    </location>
</feature>
<dbReference type="GO" id="GO:0050660">
    <property type="term" value="F:flavin adenine dinucleotide binding"/>
    <property type="evidence" value="ECO:0007669"/>
    <property type="project" value="InterPro"/>
</dbReference>
<dbReference type="Proteomes" id="UP000595564">
    <property type="component" value="Chromosome"/>
</dbReference>
<dbReference type="GO" id="GO:0003995">
    <property type="term" value="F:acyl-CoA dehydrogenase activity"/>
    <property type="evidence" value="ECO:0007669"/>
    <property type="project" value="InterPro"/>
</dbReference>
<dbReference type="EMBL" id="AP017470">
    <property type="protein sequence ID" value="BBB32212.1"/>
    <property type="molecule type" value="Genomic_DNA"/>
</dbReference>
<dbReference type="InterPro" id="IPR037069">
    <property type="entry name" value="AcylCoA_DH/ox_N_sf"/>
</dbReference>
<dbReference type="FunFam" id="1.10.540.10:FF:000002">
    <property type="entry name" value="Acyl-CoA dehydrogenase FadE19"/>
    <property type="match status" value="1"/>
</dbReference>
<dbReference type="InterPro" id="IPR006089">
    <property type="entry name" value="Acyl-CoA_DH_CS"/>
</dbReference>
<dbReference type="PROSITE" id="PS00073">
    <property type="entry name" value="ACYL_COA_DH_2"/>
    <property type="match status" value="1"/>
</dbReference>
<dbReference type="InterPro" id="IPR006091">
    <property type="entry name" value="Acyl-CoA_Oxase/DH_mid-dom"/>
</dbReference>
<dbReference type="EC" id="1.3.8.11" evidence="6"/>
<name>A0A7R6PLB6_9BACT</name>
<dbReference type="AlphaFoldDB" id="A0A7R6PLB6"/>
<dbReference type="InterPro" id="IPR009075">
    <property type="entry name" value="AcylCo_DH/oxidase_C"/>
</dbReference>
<dbReference type="Pfam" id="PF02771">
    <property type="entry name" value="Acyl-CoA_dh_N"/>
    <property type="match status" value="1"/>
</dbReference>
<gene>
    <name evidence="12" type="ORF">TTHT_0636</name>
</gene>
<evidence type="ECO:0000256" key="1">
    <source>
        <dbReference type="ARBA" id="ARBA00001974"/>
    </source>
</evidence>
<evidence type="ECO:0000256" key="3">
    <source>
        <dbReference type="ARBA" id="ARBA00022630"/>
    </source>
</evidence>
<dbReference type="InterPro" id="IPR013786">
    <property type="entry name" value="AcylCoA_DH/ox_N"/>
</dbReference>
<evidence type="ECO:0000256" key="2">
    <source>
        <dbReference type="ARBA" id="ARBA00009347"/>
    </source>
</evidence>
<protein>
    <recommendedName>
        <fullName evidence="7">Cyclohexane-1-carbonyl-CoA dehydrogenase</fullName>
        <ecNumber evidence="6">1.3.8.11</ecNumber>
    </recommendedName>
</protein>
<comment type="similarity">
    <text evidence="2 8">Belongs to the acyl-CoA dehydrogenase family.</text>
</comment>
<keyword evidence="4 8" id="KW-0274">FAD</keyword>
<evidence type="ECO:0000256" key="5">
    <source>
        <dbReference type="ARBA" id="ARBA00023002"/>
    </source>
</evidence>
<evidence type="ECO:0000256" key="6">
    <source>
        <dbReference type="ARBA" id="ARBA00066361"/>
    </source>
</evidence>
<evidence type="ECO:0000256" key="4">
    <source>
        <dbReference type="ARBA" id="ARBA00022827"/>
    </source>
</evidence>
<dbReference type="FunFam" id="1.20.140.10:FF:000004">
    <property type="entry name" value="Acyl-CoA dehydrogenase FadE25"/>
    <property type="match status" value="1"/>
</dbReference>
<dbReference type="InterPro" id="IPR009100">
    <property type="entry name" value="AcylCoA_DH/oxidase_NM_dom_sf"/>
</dbReference>
<dbReference type="Gene3D" id="2.40.110.10">
    <property type="entry name" value="Butyryl-CoA Dehydrogenase, subunit A, domain 2"/>
    <property type="match status" value="1"/>
</dbReference>
<dbReference type="Pfam" id="PF00441">
    <property type="entry name" value="Acyl-CoA_dh_1"/>
    <property type="match status" value="1"/>
</dbReference>
<evidence type="ECO:0000256" key="7">
    <source>
        <dbReference type="ARBA" id="ARBA00067292"/>
    </source>
</evidence>
<dbReference type="KEGG" id="thyd:TTHT_0636"/>
<dbReference type="InterPro" id="IPR046373">
    <property type="entry name" value="Acyl-CoA_Oxase/DH_mid-dom_sf"/>
</dbReference>
<evidence type="ECO:0000313" key="13">
    <source>
        <dbReference type="Proteomes" id="UP000595564"/>
    </source>
</evidence>
<organism evidence="12 13">
    <name type="scientific">Thermotomaculum hydrothermale</name>
    <dbReference type="NCBI Taxonomy" id="981385"/>
    <lineage>
        <taxon>Bacteria</taxon>
        <taxon>Pseudomonadati</taxon>
        <taxon>Acidobacteriota</taxon>
        <taxon>Holophagae</taxon>
        <taxon>Thermotomaculales</taxon>
        <taxon>Thermotomaculaceae</taxon>
        <taxon>Thermotomaculum</taxon>
    </lineage>
</organism>
<keyword evidence="5 8" id="KW-0560">Oxidoreductase</keyword>